<keyword evidence="3" id="KW-1185">Reference proteome</keyword>
<reference evidence="2" key="1">
    <citation type="submission" date="2023-05" db="EMBL/GenBank/DDBJ databases">
        <title>Anaerotaeda fermentans gen. nov., sp. nov., a novel anaerobic planctomycete of the new family within the order Sedimentisphaerales isolated from Taman Peninsula, Russia.</title>
        <authorList>
            <person name="Khomyakova M.A."/>
            <person name="Merkel A.Y."/>
            <person name="Slobodkin A.I."/>
        </authorList>
    </citation>
    <scope>NUCLEOTIDE SEQUENCE</scope>
    <source>
        <strain evidence="2">M17dextr</strain>
    </source>
</reference>
<evidence type="ECO:0000256" key="1">
    <source>
        <dbReference type="SAM" id="MobiDB-lite"/>
    </source>
</evidence>
<evidence type="ECO:0000313" key="2">
    <source>
        <dbReference type="EMBL" id="MDI6451621.1"/>
    </source>
</evidence>
<proteinExistence type="predicted"/>
<dbReference type="RefSeq" id="WP_349247031.1">
    <property type="nucleotide sequence ID" value="NZ_JASCXX010000042.1"/>
</dbReference>
<organism evidence="2 3">
    <name type="scientific">Anaerobaca lacustris</name>
    <dbReference type="NCBI Taxonomy" id="3044600"/>
    <lineage>
        <taxon>Bacteria</taxon>
        <taxon>Pseudomonadati</taxon>
        <taxon>Planctomycetota</taxon>
        <taxon>Phycisphaerae</taxon>
        <taxon>Sedimentisphaerales</taxon>
        <taxon>Anaerobacaceae</taxon>
        <taxon>Anaerobaca</taxon>
    </lineage>
</organism>
<feature type="region of interest" description="Disordered" evidence="1">
    <location>
        <begin position="42"/>
        <end position="102"/>
    </location>
</feature>
<dbReference type="Proteomes" id="UP001431776">
    <property type="component" value="Unassembled WGS sequence"/>
</dbReference>
<dbReference type="EMBL" id="JASCXX010000042">
    <property type="protein sequence ID" value="MDI6451621.1"/>
    <property type="molecule type" value="Genomic_DNA"/>
</dbReference>
<gene>
    <name evidence="2" type="ORF">QJ522_21340</name>
</gene>
<sequence>MARPHKCPYCGQSTSIGKGIRHTKTMGDRCIRLCKACRRKYTPKHQQGPERADDNANAGTEIVQENCPSEEALASEATTPVDVPPAVFQPASDLVRRPGATE</sequence>
<name>A0AAW6U7V3_9BACT</name>
<dbReference type="AlphaFoldDB" id="A0AAW6U7V3"/>
<accession>A0AAW6U7V3</accession>
<evidence type="ECO:0000313" key="3">
    <source>
        <dbReference type="Proteomes" id="UP001431776"/>
    </source>
</evidence>
<protein>
    <submittedName>
        <fullName evidence="2">Uncharacterized protein</fullName>
    </submittedName>
</protein>
<comment type="caution">
    <text evidence="2">The sequence shown here is derived from an EMBL/GenBank/DDBJ whole genome shotgun (WGS) entry which is preliminary data.</text>
</comment>